<dbReference type="STRING" id="1437059.A6A05_10645"/>
<comment type="caution">
    <text evidence="8">The sequence shown here is derived from an EMBL/GenBank/DDBJ whole genome shotgun (WGS) entry which is preliminary data.</text>
</comment>
<evidence type="ECO:0000256" key="3">
    <source>
        <dbReference type="ARBA" id="ARBA00022692"/>
    </source>
</evidence>
<keyword evidence="9" id="KW-1185">Reference proteome</keyword>
<dbReference type="Pfam" id="PF00892">
    <property type="entry name" value="EamA"/>
    <property type="match status" value="2"/>
</dbReference>
<dbReference type="EMBL" id="LWQU01000129">
    <property type="protein sequence ID" value="OAN52464.1"/>
    <property type="molecule type" value="Genomic_DNA"/>
</dbReference>
<dbReference type="OrthoDB" id="184388at2"/>
<evidence type="ECO:0000256" key="6">
    <source>
        <dbReference type="SAM" id="Phobius"/>
    </source>
</evidence>
<dbReference type="PANTHER" id="PTHR32322">
    <property type="entry name" value="INNER MEMBRANE TRANSPORTER"/>
    <property type="match status" value="1"/>
</dbReference>
<comment type="subcellular location">
    <subcellularLocation>
        <location evidence="1">Membrane</location>
        <topology evidence="1">Multi-pass membrane protein</topology>
    </subcellularLocation>
</comment>
<dbReference type="InterPro" id="IPR050638">
    <property type="entry name" value="AA-Vitamin_Transporters"/>
</dbReference>
<feature type="transmembrane region" description="Helical" evidence="6">
    <location>
        <begin position="264"/>
        <end position="281"/>
    </location>
</feature>
<organism evidence="8 9">
    <name type="scientific">Magnetospirillum moscoviense</name>
    <dbReference type="NCBI Taxonomy" id="1437059"/>
    <lineage>
        <taxon>Bacteria</taxon>
        <taxon>Pseudomonadati</taxon>
        <taxon>Pseudomonadota</taxon>
        <taxon>Alphaproteobacteria</taxon>
        <taxon>Rhodospirillales</taxon>
        <taxon>Rhodospirillaceae</taxon>
        <taxon>Magnetospirillum</taxon>
    </lineage>
</organism>
<sequence>MALMVTLCAVWGLNQVAAKVANAGISPLLQAGLRSAGAAVLVGAWSAWRGVPLFAKDGTLAPGLLAGLMFAAEFGLIFKGLDFTTAARGVVFLYTAPFVVAIGMHVLVPAERLNRIQTGGLVAAFLGIVAAFGEALTLPADRQWIGDAMLLAAALLWGATTLVVRISPLGRAKAEKTLFYQLAVSAILLPVASVALGEQGLTDPTAMAWVSLAWQIAGVAFASYLAWFWLITRYPATRLSAFSFLTPLFGVLFGTVLLDEPFTWPLAAGLVLVGLGIRLVNTRT</sequence>
<protein>
    <submittedName>
        <fullName evidence="8">Multidrug DMT transporter permease</fullName>
    </submittedName>
</protein>
<evidence type="ECO:0000313" key="9">
    <source>
        <dbReference type="Proteomes" id="UP000078543"/>
    </source>
</evidence>
<keyword evidence="3 6" id="KW-0812">Transmembrane</keyword>
<feature type="transmembrane region" description="Helical" evidence="6">
    <location>
        <begin position="60"/>
        <end position="78"/>
    </location>
</feature>
<keyword evidence="4 6" id="KW-1133">Transmembrane helix</keyword>
<evidence type="ECO:0000259" key="7">
    <source>
        <dbReference type="Pfam" id="PF00892"/>
    </source>
</evidence>
<feature type="domain" description="EamA" evidence="7">
    <location>
        <begin position="3"/>
        <end position="130"/>
    </location>
</feature>
<feature type="transmembrane region" description="Helical" evidence="6">
    <location>
        <begin position="239"/>
        <end position="258"/>
    </location>
</feature>
<dbReference type="AlphaFoldDB" id="A0A178MUL9"/>
<comment type="similarity">
    <text evidence="2">Belongs to the EamA transporter family.</text>
</comment>
<dbReference type="Gene3D" id="1.10.3730.20">
    <property type="match status" value="1"/>
</dbReference>
<feature type="transmembrane region" description="Helical" evidence="6">
    <location>
        <begin position="208"/>
        <end position="232"/>
    </location>
</feature>
<dbReference type="SUPFAM" id="SSF103481">
    <property type="entry name" value="Multidrug resistance efflux transporter EmrE"/>
    <property type="match status" value="2"/>
</dbReference>
<dbReference type="InterPro" id="IPR000620">
    <property type="entry name" value="EamA_dom"/>
</dbReference>
<evidence type="ECO:0000256" key="2">
    <source>
        <dbReference type="ARBA" id="ARBA00007362"/>
    </source>
</evidence>
<gene>
    <name evidence="8" type="ORF">A6A05_10645</name>
</gene>
<evidence type="ECO:0000256" key="5">
    <source>
        <dbReference type="ARBA" id="ARBA00023136"/>
    </source>
</evidence>
<dbReference type="InterPro" id="IPR037185">
    <property type="entry name" value="EmrE-like"/>
</dbReference>
<dbReference type="Proteomes" id="UP000078543">
    <property type="component" value="Unassembled WGS sequence"/>
</dbReference>
<keyword evidence="5 6" id="KW-0472">Membrane</keyword>
<feature type="transmembrane region" description="Helical" evidence="6">
    <location>
        <begin position="120"/>
        <end position="138"/>
    </location>
</feature>
<proteinExistence type="inferred from homology"/>
<feature type="domain" description="EamA" evidence="7">
    <location>
        <begin position="145"/>
        <end position="281"/>
    </location>
</feature>
<feature type="transmembrane region" description="Helical" evidence="6">
    <location>
        <begin position="144"/>
        <end position="166"/>
    </location>
</feature>
<name>A0A178MUL9_9PROT</name>
<evidence type="ECO:0000256" key="4">
    <source>
        <dbReference type="ARBA" id="ARBA00022989"/>
    </source>
</evidence>
<dbReference type="PANTHER" id="PTHR32322:SF2">
    <property type="entry name" value="EAMA DOMAIN-CONTAINING PROTEIN"/>
    <property type="match status" value="1"/>
</dbReference>
<evidence type="ECO:0000313" key="8">
    <source>
        <dbReference type="EMBL" id="OAN52464.1"/>
    </source>
</evidence>
<feature type="transmembrane region" description="Helical" evidence="6">
    <location>
        <begin position="178"/>
        <end position="196"/>
    </location>
</feature>
<accession>A0A178MUL9</accession>
<evidence type="ECO:0000256" key="1">
    <source>
        <dbReference type="ARBA" id="ARBA00004141"/>
    </source>
</evidence>
<feature type="transmembrane region" description="Helical" evidence="6">
    <location>
        <begin position="90"/>
        <end position="108"/>
    </location>
</feature>
<dbReference type="GO" id="GO:0016020">
    <property type="term" value="C:membrane"/>
    <property type="evidence" value="ECO:0007669"/>
    <property type="project" value="UniProtKB-SubCell"/>
</dbReference>
<reference evidence="8 9" key="1">
    <citation type="submission" date="2016-04" db="EMBL/GenBank/DDBJ databases">
        <title>Draft genome sequence of freshwater magnetotactic bacteria Magnetospirillum marisnigri SP-1 and Magnetospirillum moscoviense BB-1.</title>
        <authorList>
            <person name="Koziaeva V."/>
            <person name="Dziuba M.V."/>
            <person name="Ivanov T.M."/>
            <person name="Kuznetsov B."/>
            <person name="Grouzdev D.S."/>
        </authorList>
    </citation>
    <scope>NUCLEOTIDE SEQUENCE [LARGE SCALE GENOMIC DNA]</scope>
    <source>
        <strain evidence="8 9">BB-1</strain>
    </source>
</reference>